<protein>
    <submittedName>
        <fullName evidence="2">Uncharacterized protein</fullName>
    </submittedName>
</protein>
<evidence type="ECO:0000256" key="1">
    <source>
        <dbReference type="SAM" id="MobiDB-lite"/>
    </source>
</evidence>
<proteinExistence type="predicted"/>
<keyword evidence="3" id="KW-1185">Reference proteome</keyword>
<feature type="region of interest" description="Disordered" evidence="1">
    <location>
        <begin position="1"/>
        <end position="21"/>
    </location>
</feature>
<name>A0A162ND13_PHYB8</name>
<reference evidence="3" key="1">
    <citation type="submission" date="2015-06" db="EMBL/GenBank/DDBJ databases">
        <title>Expansion of signal transduction pathways in fungi by whole-genome duplication.</title>
        <authorList>
            <consortium name="DOE Joint Genome Institute"/>
            <person name="Corrochano L.M."/>
            <person name="Kuo A."/>
            <person name="Marcet-Houben M."/>
            <person name="Polaino S."/>
            <person name="Salamov A."/>
            <person name="Villalobos J.M."/>
            <person name="Alvarez M.I."/>
            <person name="Avalos J."/>
            <person name="Benito E.P."/>
            <person name="Benoit I."/>
            <person name="Burger G."/>
            <person name="Camino L.P."/>
            <person name="Canovas D."/>
            <person name="Cerda-Olmedo E."/>
            <person name="Cheng J.-F."/>
            <person name="Dominguez A."/>
            <person name="Elias M."/>
            <person name="Eslava A.P."/>
            <person name="Glaser F."/>
            <person name="Grimwood J."/>
            <person name="Gutierrez G."/>
            <person name="Heitman J."/>
            <person name="Henrissat B."/>
            <person name="Iturriaga E.A."/>
            <person name="Lang B.F."/>
            <person name="Lavin J.L."/>
            <person name="Lee S."/>
            <person name="Li W."/>
            <person name="Lindquist E."/>
            <person name="Lopez-Garcia S."/>
            <person name="Luque E.M."/>
            <person name="Marcos A.T."/>
            <person name="Martin J."/>
            <person name="McCluskey K."/>
            <person name="Medina H.R."/>
            <person name="Miralles-Duran A."/>
            <person name="Miyazaki A."/>
            <person name="Munoz-Torres E."/>
            <person name="Oguiza J.A."/>
            <person name="Ohm R."/>
            <person name="Olmedo M."/>
            <person name="Orejas M."/>
            <person name="Ortiz-Castellanos L."/>
            <person name="Pisabarro A.G."/>
            <person name="Rodriguez-Romero J."/>
            <person name="Ruiz-Herrera J."/>
            <person name="Ruiz-Vazquez R."/>
            <person name="Sanz C."/>
            <person name="Schackwitz W."/>
            <person name="Schmutz J."/>
            <person name="Shahriari M."/>
            <person name="Shelest E."/>
            <person name="Silva-Franco F."/>
            <person name="Soanes D."/>
            <person name="Syed K."/>
            <person name="Tagua V.G."/>
            <person name="Talbot N.J."/>
            <person name="Thon M."/>
            <person name="De vries R.P."/>
            <person name="Wiebenga A."/>
            <person name="Yadav J.S."/>
            <person name="Braun E.L."/>
            <person name="Baker S."/>
            <person name="Garre V."/>
            <person name="Horwitz B."/>
            <person name="Torres-Martinez S."/>
            <person name="Idnurm A."/>
            <person name="Herrera-Estrella A."/>
            <person name="Gabaldon T."/>
            <person name="Grigoriev I.V."/>
        </authorList>
    </citation>
    <scope>NUCLEOTIDE SEQUENCE [LARGE SCALE GENOMIC DNA]</scope>
    <source>
        <strain evidence="3">NRRL 1555(-)</strain>
    </source>
</reference>
<organism evidence="2 3">
    <name type="scientific">Phycomyces blakesleeanus (strain ATCC 8743b / DSM 1359 / FGSC 10004 / NBRC 33097 / NRRL 1555)</name>
    <dbReference type="NCBI Taxonomy" id="763407"/>
    <lineage>
        <taxon>Eukaryota</taxon>
        <taxon>Fungi</taxon>
        <taxon>Fungi incertae sedis</taxon>
        <taxon>Mucoromycota</taxon>
        <taxon>Mucoromycotina</taxon>
        <taxon>Mucoromycetes</taxon>
        <taxon>Mucorales</taxon>
        <taxon>Phycomycetaceae</taxon>
        <taxon>Phycomyces</taxon>
    </lineage>
</organism>
<evidence type="ECO:0000313" key="3">
    <source>
        <dbReference type="Proteomes" id="UP000077315"/>
    </source>
</evidence>
<evidence type="ECO:0000313" key="2">
    <source>
        <dbReference type="EMBL" id="OAD68294.1"/>
    </source>
</evidence>
<dbReference type="InParanoid" id="A0A162ND13"/>
<dbReference type="AlphaFoldDB" id="A0A162ND13"/>
<sequence>MSSENQSSAPSVQSSLNTSEIASNEQTDKSMLAITRLRDLLAAAFIALADAIEQNQPEDTKNQIRLTIAVTEDDLAILISAHTHLLRSGPACTEQIAPQSRVVLCELPVLQWQGNDVWTISRMSSTHTVWILMWTGTVYFQLFCQENSVPGMTTTFVVPPSFSGPLSAMPLSRCCFPVPVHLQLDLHNNSVHNNSVPKGHHLNAEQTTHMSATISFACPLGSPCEVTQSCERSSSKRCLLHGKGSHDSEDCHIPRMHWQQKGAIRLKKPPT</sequence>
<dbReference type="GeneID" id="29002922"/>
<dbReference type="EMBL" id="KV440995">
    <property type="protein sequence ID" value="OAD68294.1"/>
    <property type="molecule type" value="Genomic_DNA"/>
</dbReference>
<gene>
    <name evidence="2" type="ORF">PHYBLDRAFT_68843</name>
</gene>
<dbReference type="RefSeq" id="XP_018286334.1">
    <property type="nucleotide sequence ID" value="XM_018442016.1"/>
</dbReference>
<accession>A0A162ND13</accession>
<dbReference type="Proteomes" id="UP000077315">
    <property type="component" value="Unassembled WGS sequence"/>
</dbReference>
<dbReference type="VEuPathDB" id="FungiDB:PHYBLDRAFT_68843"/>